<gene>
    <name evidence="3" type="ORF">D9613_008256</name>
</gene>
<reference evidence="3 4" key="1">
    <citation type="submission" date="2019-12" db="EMBL/GenBank/DDBJ databases">
        <authorList>
            <person name="Floudas D."/>
            <person name="Bentzer J."/>
            <person name="Ahren D."/>
            <person name="Johansson T."/>
            <person name="Persson P."/>
            <person name="Tunlid A."/>
        </authorList>
    </citation>
    <scope>NUCLEOTIDE SEQUENCE [LARGE SCALE GENOMIC DNA]</scope>
    <source>
        <strain evidence="3 4">CBS 102.39</strain>
    </source>
</reference>
<proteinExistence type="predicted"/>
<comment type="caution">
    <text evidence="3">The sequence shown here is derived from an EMBL/GenBank/DDBJ whole genome shotgun (WGS) entry which is preliminary data.</text>
</comment>
<keyword evidence="4" id="KW-1185">Reference proteome</keyword>
<keyword evidence="2" id="KW-0732">Signal</keyword>
<evidence type="ECO:0000256" key="1">
    <source>
        <dbReference type="SAM" id="MobiDB-lite"/>
    </source>
</evidence>
<feature type="region of interest" description="Disordered" evidence="1">
    <location>
        <begin position="78"/>
        <end position="130"/>
    </location>
</feature>
<accession>A0A8H4QTB1</accession>
<feature type="compositionally biased region" description="Polar residues" evidence="1">
    <location>
        <begin position="81"/>
        <end position="91"/>
    </location>
</feature>
<evidence type="ECO:0000313" key="4">
    <source>
        <dbReference type="Proteomes" id="UP000521872"/>
    </source>
</evidence>
<protein>
    <submittedName>
        <fullName evidence="3">Uncharacterized protein</fullName>
    </submittedName>
</protein>
<dbReference type="AlphaFoldDB" id="A0A8H4QTB1"/>
<sequence length="130" mass="14128">MVFSSLSLSPLSLTNLLDLTVFLHFCSTTDSFNRIAPRDAIAEFSAVIAFPIQSSYRTECLPFANQLYDASHPFRIPFQRQLPSPSKTPCQPSAKLSRPSTVPTGPPPQETSSKQTVEGVCGPTAGDVRL</sequence>
<organism evidence="3 4">
    <name type="scientific">Agrocybe pediades</name>
    <dbReference type="NCBI Taxonomy" id="84607"/>
    <lineage>
        <taxon>Eukaryota</taxon>
        <taxon>Fungi</taxon>
        <taxon>Dikarya</taxon>
        <taxon>Basidiomycota</taxon>
        <taxon>Agaricomycotina</taxon>
        <taxon>Agaricomycetes</taxon>
        <taxon>Agaricomycetidae</taxon>
        <taxon>Agaricales</taxon>
        <taxon>Agaricineae</taxon>
        <taxon>Strophariaceae</taxon>
        <taxon>Agrocybe</taxon>
    </lineage>
</organism>
<dbReference type="EMBL" id="JAACJL010000031">
    <property type="protein sequence ID" value="KAF4616793.1"/>
    <property type="molecule type" value="Genomic_DNA"/>
</dbReference>
<evidence type="ECO:0000256" key="2">
    <source>
        <dbReference type="SAM" id="SignalP"/>
    </source>
</evidence>
<evidence type="ECO:0000313" key="3">
    <source>
        <dbReference type="EMBL" id="KAF4616793.1"/>
    </source>
</evidence>
<name>A0A8H4QTB1_9AGAR</name>
<dbReference type="Proteomes" id="UP000521872">
    <property type="component" value="Unassembled WGS sequence"/>
</dbReference>
<feature type="chain" id="PRO_5034060467" evidence="2">
    <location>
        <begin position="32"/>
        <end position="130"/>
    </location>
</feature>
<feature type="signal peptide" evidence="2">
    <location>
        <begin position="1"/>
        <end position="31"/>
    </location>
</feature>